<dbReference type="Proteomes" id="UP000276215">
    <property type="component" value="Unassembled WGS sequence"/>
</dbReference>
<keyword evidence="3" id="KW-1185">Reference proteome</keyword>
<sequence length="239" mass="24812">MLSLQAPSSSTDTRTGLFLSPAQTTTATGLSGDGFYRTQTVALEGGIGTVPGIPYSPEMPPKTSPPRRLSSPPPIIKYSPASAPTSAATTTATTGTLSSSSNQPSSGPTDTAPIVYSTSTTSISTRRKWPDSEPTFANTPPPPSLSLTKVKTAFHSLRNFPWSSSSEDERRKNDSGSPVYPHEVPSNRVVPPTPPQGQVRRHKRGRTGAFKSGGSAGGRVSRITLWSGTGGGEEGTGGG</sequence>
<evidence type="ECO:0000313" key="3">
    <source>
        <dbReference type="Proteomes" id="UP000276215"/>
    </source>
</evidence>
<feature type="compositionally biased region" description="Low complexity" evidence="1">
    <location>
        <begin position="79"/>
        <end position="106"/>
    </location>
</feature>
<accession>A0A3N4J5W8</accession>
<feature type="region of interest" description="Disordered" evidence="1">
    <location>
        <begin position="1"/>
        <end position="33"/>
    </location>
</feature>
<dbReference type="AlphaFoldDB" id="A0A3N4J5W8"/>
<feature type="region of interest" description="Disordered" evidence="1">
    <location>
        <begin position="48"/>
        <end position="239"/>
    </location>
</feature>
<protein>
    <submittedName>
        <fullName evidence="2">Uncharacterized protein</fullName>
    </submittedName>
</protein>
<name>A0A3N4J5W8_9PEZI</name>
<gene>
    <name evidence="2" type="ORF">L873DRAFT_683430</name>
</gene>
<evidence type="ECO:0000313" key="2">
    <source>
        <dbReference type="EMBL" id="RPA89264.1"/>
    </source>
</evidence>
<proteinExistence type="predicted"/>
<reference evidence="2 3" key="1">
    <citation type="journal article" date="2018" name="Nat. Ecol. Evol.">
        <title>Pezizomycetes genomes reveal the molecular basis of ectomycorrhizal truffle lifestyle.</title>
        <authorList>
            <person name="Murat C."/>
            <person name="Payen T."/>
            <person name="Noel B."/>
            <person name="Kuo A."/>
            <person name="Morin E."/>
            <person name="Chen J."/>
            <person name="Kohler A."/>
            <person name="Krizsan K."/>
            <person name="Balestrini R."/>
            <person name="Da Silva C."/>
            <person name="Montanini B."/>
            <person name="Hainaut M."/>
            <person name="Levati E."/>
            <person name="Barry K.W."/>
            <person name="Belfiori B."/>
            <person name="Cichocki N."/>
            <person name="Clum A."/>
            <person name="Dockter R.B."/>
            <person name="Fauchery L."/>
            <person name="Guy J."/>
            <person name="Iotti M."/>
            <person name="Le Tacon F."/>
            <person name="Lindquist E.A."/>
            <person name="Lipzen A."/>
            <person name="Malagnac F."/>
            <person name="Mello A."/>
            <person name="Molinier V."/>
            <person name="Miyauchi S."/>
            <person name="Poulain J."/>
            <person name="Riccioni C."/>
            <person name="Rubini A."/>
            <person name="Sitrit Y."/>
            <person name="Splivallo R."/>
            <person name="Traeger S."/>
            <person name="Wang M."/>
            <person name="Zifcakova L."/>
            <person name="Wipf D."/>
            <person name="Zambonelli A."/>
            <person name="Paolocci F."/>
            <person name="Nowrousian M."/>
            <person name="Ottonello S."/>
            <person name="Baldrian P."/>
            <person name="Spatafora J.W."/>
            <person name="Henrissat B."/>
            <person name="Nagy L.G."/>
            <person name="Aury J.M."/>
            <person name="Wincker P."/>
            <person name="Grigoriev I.V."/>
            <person name="Bonfante P."/>
            <person name="Martin F.M."/>
        </authorList>
    </citation>
    <scope>NUCLEOTIDE SEQUENCE [LARGE SCALE GENOMIC DNA]</scope>
    <source>
        <strain evidence="2 3">120613-1</strain>
    </source>
</reference>
<feature type="compositionally biased region" description="Polar residues" evidence="1">
    <location>
        <begin position="1"/>
        <end position="14"/>
    </location>
</feature>
<feature type="compositionally biased region" description="Gly residues" evidence="1">
    <location>
        <begin position="228"/>
        <end position="239"/>
    </location>
</feature>
<evidence type="ECO:0000256" key="1">
    <source>
        <dbReference type="SAM" id="MobiDB-lite"/>
    </source>
</evidence>
<organism evidence="2 3">
    <name type="scientific">Choiromyces venosus 120613-1</name>
    <dbReference type="NCBI Taxonomy" id="1336337"/>
    <lineage>
        <taxon>Eukaryota</taxon>
        <taxon>Fungi</taxon>
        <taxon>Dikarya</taxon>
        <taxon>Ascomycota</taxon>
        <taxon>Pezizomycotina</taxon>
        <taxon>Pezizomycetes</taxon>
        <taxon>Pezizales</taxon>
        <taxon>Tuberaceae</taxon>
        <taxon>Choiromyces</taxon>
    </lineage>
</organism>
<dbReference type="EMBL" id="ML120597">
    <property type="protein sequence ID" value="RPA89264.1"/>
    <property type="molecule type" value="Genomic_DNA"/>
</dbReference>